<evidence type="ECO:0000313" key="1">
    <source>
        <dbReference type="EMBL" id="GBP82601.1"/>
    </source>
</evidence>
<proteinExistence type="predicted"/>
<comment type="caution">
    <text evidence="1">The sequence shown here is derived from an EMBL/GenBank/DDBJ whole genome shotgun (WGS) entry which is preliminary data.</text>
</comment>
<organism evidence="1 2">
    <name type="scientific">Eumeta variegata</name>
    <name type="common">Bagworm moth</name>
    <name type="synonym">Eumeta japonica</name>
    <dbReference type="NCBI Taxonomy" id="151549"/>
    <lineage>
        <taxon>Eukaryota</taxon>
        <taxon>Metazoa</taxon>
        <taxon>Ecdysozoa</taxon>
        <taxon>Arthropoda</taxon>
        <taxon>Hexapoda</taxon>
        <taxon>Insecta</taxon>
        <taxon>Pterygota</taxon>
        <taxon>Neoptera</taxon>
        <taxon>Endopterygota</taxon>
        <taxon>Lepidoptera</taxon>
        <taxon>Glossata</taxon>
        <taxon>Ditrysia</taxon>
        <taxon>Tineoidea</taxon>
        <taxon>Psychidae</taxon>
        <taxon>Oiketicinae</taxon>
        <taxon>Eumeta</taxon>
    </lineage>
</organism>
<dbReference type="Proteomes" id="UP000299102">
    <property type="component" value="Unassembled WGS sequence"/>
</dbReference>
<gene>
    <name evidence="1" type="ORF">EVAR_61462_1</name>
</gene>
<dbReference type="OrthoDB" id="7510738at2759"/>
<sequence length="127" mass="14366">MASLEKKKMFYLRGSTDSEVTEVKEKILDTFRKSNVKRKDNKCKLLEELSVHELTKQFPCRLYAGAISLLLGGIGRWSGRETDASQAERLGRSYLSILPRSRSHARLGRNATMSHASSCMQLAFIDL</sequence>
<protein>
    <submittedName>
        <fullName evidence="1">Uncharacterized protein</fullName>
    </submittedName>
</protein>
<reference evidence="1 2" key="1">
    <citation type="journal article" date="2019" name="Commun. Biol.">
        <title>The bagworm genome reveals a unique fibroin gene that provides high tensile strength.</title>
        <authorList>
            <person name="Kono N."/>
            <person name="Nakamura H."/>
            <person name="Ohtoshi R."/>
            <person name="Tomita M."/>
            <person name="Numata K."/>
            <person name="Arakawa K."/>
        </authorList>
    </citation>
    <scope>NUCLEOTIDE SEQUENCE [LARGE SCALE GENOMIC DNA]</scope>
</reference>
<evidence type="ECO:0000313" key="2">
    <source>
        <dbReference type="Proteomes" id="UP000299102"/>
    </source>
</evidence>
<dbReference type="AlphaFoldDB" id="A0A4C1Z1I8"/>
<name>A0A4C1Z1I8_EUMVA</name>
<accession>A0A4C1Z1I8</accession>
<dbReference type="EMBL" id="BGZK01001573">
    <property type="protein sequence ID" value="GBP82601.1"/>
    <property type="molecule type" value="Genomic_DNA"/>
</dbReference>
<keyword evidence="2" id="KW-1185">Reference proteome</keyword>